<dbReference type="AlphaFoldDB" id="C9KMA4"/>
<evidence type="ECO:0000313" key="1">
    <source>
        <dbReference type="EMBL" id="EEX69268.1"/>
    </source>
</evidence>
<reference evidence="1" key="1">
    <citation type="submission" date="2009-09" db="EMBL/GenBank/DDBJ databases">
        <authorList>
            <person name="Weinstock G."/>
            <person name="Sodergren E."/>
            <person name="Clifton S."/>
            <person name="Fulton L."/>
            <person name="Fulton B."/>
            <person name="Courtney L."/>
            <person name="Fronick C."/>
            <person name="Harrison M."/>
            <person name="Strong C."/>
            <person name="Farmer C."/>
            <person name="Delahaunty K."/>
            <person name="Markovic C."/>
            <person name="Hall O."/>
            <person name="Minx P."/>
            <person name="Tomlinson C."/>
            <person name="Mitreva M."/>
            <person name="Nelson J."/>
            <person name="Hou S."/>
            <person name="Wollam A."/>
            <person name="Pepin K.H."/>
            <person name="Johnson M."/>
            <person name="Bhonagiri V."/>
            <person name="Nash W.E."/>
            <person name="Warren W."/>
            <person name="Chinwalla A."/>
            <person name="Mardis E.R."/>
            <person name="Wilson R.K."/>
        </authorList>
    </citation>
    <scope>NUCLEOTIDE SEQUENCE [LARGE SCALE GENOMIC DNA]</scope>
    <source>
        <strain evidence="1">DSM 20544</strain>
    </source>
</reference>
<protein>
    <submittedName>
        <fullName evidence="1">Uncharacterized protein</fullName>
    </submittedName>
</protein>
<organism evidence="1 2">
    <name type="scientific">Mitsuokella multacida DSM 20544</name>
    <dbReference type="NCBI Taxonomy" id="500635"/>
    <lineage>
        <taxon>Bacteria</taxon>
        <taxon>Bacillati</taxon>
        <taxon>Bacillota</taxon>
        <taxon>Negativicutes</taxon>
        <taxon>Selenomonadales</taxon>
        <taxon>Selenomonadaceae</taxon>
        <taxon>Mitsuokella</taxon>
    </lineage>
</organism>
<keyword evidence="2" id="KW-1185">Reference proteome</keyword>
<name>C9KMA4_9FIRM</name>
<gene>
    <name evidence="1" type="ORF">MITSMUL_04340</name>
</gene>
<comment type="caution">
    <text evidence="1">The sequence shown here is derived from an EMBL/GenBank/DDBJ whole genome shotgun (WGS) entry which is preliminary data.</text>
</comment>
<dbReference type="EMBL" id="ABWK02000012">
    <property type="protein sequence ID" value="EEX69268.1"/>
    <property type="molecule type" value="Genomic_DNA"/>
</dbReference>
<sequence>MRVLSLFLLEIAESPFLHYKGFLSFLQPAFFIDLSRLAPLFFLCYDTRKEGQAWDVREL</sequence>
<dbReference type="Proteomes" id="UP000003671">
    <property type="component" value="Unassembled WGS sequence"/>
</dbReference>
<dbReference type="HOGENOM" id="CLU_2955487_0_0_9"/>
<evidence type="ECO:0000313" key="2">
    <source>
        <dbReference type="Proteomes" id="UP000003671"/>
    </source>
</evidence>
<accession>C9KMA4</accession>
<proteinExistence type="predicted"/>